<accession>A0A1G6G4Q9</accession>
<dbReference type="Proteomes" id="UP000183670">
    <property type="component" value="Unassembled WGS sequence"/>
</dbReference>
<gene>
    <name evidence="1" type="ORF">SAMN05192581_101333</name>
</gene>
<reference evidence="1 2" key="1">
    <citation type="submission" date="2016-10" db="EMBL/GenBank/DDBJ databases">
        <authorList>
            <person name="de Groot N.N."/>
        </authorList>
    </citation>
    <scope>NUCLEOTIDE SEQUENCE [LARGE SCALE GENOMIC DNA]</scope>
    <source>
        <strain evidence="1 2">NLAE-zl-C500</strain>
    </source>
</reference>
<dbReference type="RefSeq" id="WP_074557714.1">
    <property type="nucleotide sequence ID" value="NZ_BAABYV010000001.1"/>
</dbReference>
<dbReference type="PROSITE" id="PS51257">
    <property type="entry name" value="PROKAR_LIPOPROTEIN"/>
    <property type="match status" value="1"/>
</dbReference>
<sequence length="482" mass="54731">MKRRIYFLYIIWVQVVAISLSSCDDELTDINRNPNATENPQPAYLLAAAQYHAANLYWGSSTNYNSTLLWVQHWAKIQYTEPDCYNVDNGSFTTTWDTGYATLITDLNAIISSELGNDNYRGIATVWRSWVYLLLTNLYGNIPYSEYAQSVTPSYDSQETVLRGLLEELIAADQLLSTTGGTVEGDLIYGNDITRWKQLAHSLRLRIALELADRDEDTARRVIASLWDNRNSVIDSNDAIARFVFTSSPQWNPWASAFNSRDDQRVSKTLIDKLNEWNDPRIGILAQLPQDESVKNYVGAANSLSADAANNQGFNKVSRPGTYFLKDSSPAVFYTYAEVLFIFAESAARGWITADAETLYREAITASLNQFGIIDNRIIDSYLQQEAIRFDAAHWYESIGWQKWIAYYGQGPDAFTDWRRLGYPQLIPGPDSVLGSGELPRRFFYPVTEQSLNGKQYQIAISHQGADEITTRLWFDVANKER</sequence>
<proteinExistence type="predicted"/>
<dbReference type="InterPro" id="IPR041662">
    <property type="entry name" value="SusD-like_2"/>
</dbReference>
<organism evidence="1 2">
    <name type="scientific">Bacteroides ovatus</name>
    <dbReference type="NCBI Taxonomy" id="28116"/>
    <lineage>
        <taxon>Bacteria</taxon>
        <taxon>Pseudomonadati</taxon>
        <taxon>Bacteroidota</taxon>
        <taxon>Bacteroidia</taxon>
        <taxon>Bacteroidales</taxon>
        <taxon>Bacteroidaceae</taxon>
        <taxon>Bacteroides</taxon>
    </lineage>
</organism>
<dbReference type="InterPro" id="IPR011990">
    <property type="entry name" value="TPR-like_helical_dom_sf"/>
</dbReference>
<evidence type="ECO:0000313" key="2">
    <source>
        <dbReference type="Proteomes" id="UP000183670"/>
    </source>
</evidence>
<name>A0A1G6G4Q9_BACOV</name>
<dbReference type="AlphaFoldDB" id="A0A1G6G4Q9"/>
<dbReference type="SUPFAM" id="SSF48452">
    <property type="entry name" value="TPR-like"/>
    <property type="match status" value="1"/>
</dbReference>
<dbReference type="Gene3D" id="1.25.40.390">
    <property type="match status" value="1"/>
</dbReference>
<evidence type="ECO:0000313" key="1">
    <source>
        <dbReference type="EMBL" id="SDB76803.1"/>
    </source>
</evidence>
<dbReference type="EMBL" id="FMYE01000013">
    <property type="protein sequence ID" value="SDB76803.1"/>
    <property type="molecule type" value="Genomic_DNA"/>
</dbReference>
<protein>
    <submittedName>
        <fullName evidence="1">Starch-binding associating with outer membrane</fullName>
    </submittedName>
</protein>
<dbReference type="Pfam" id="PF12771">
    <property type="entry name" value="SusD-like_2"/>
    <property type="match status" value="1"/>
</dbReference>